<evidence type="ECO:0000313" key="2">
    <source>
        <dbReference type="EMBL" id="KZE66043.1"/>
    </source>
</evidence>
<accession>A0A165NH55</accession>
<keyword evidence="3" id="KW-1185">Reference proteome</keyword>
<comment type="caution">
    <text evidence="2">The sequence shown here is derived from an EMBL/GenBank/DDBJ whole genome shotgun (WGS) entry which is preliminary data.</text>
</comment>
<name>A0A165NH55_9BACL</name>
<dbReference type="OrthoDB" id="9807212at2"/>
<evidence type="ECO:0000313" key="3">
    <source>
        <dbReference type="Proteomes" id="UP000076567"/>
    </source>
</evidence>
<dbReference type="RefSeq" id="WP_066241283.1">
    <property type="nucleotide sequence ID" value="NZ_LRFC01000023.1"/>
</dbReference>
<dbReference type="PANTHER" id="PTHR11011">
    <property type="entry name" value="MALE STERILITY PROTEIN 2-RELATED"/>
    <property type="match status" value="1"/>
</dbReference>
<organism evidence="2 3">
    <name type="scientific">Fictibacillus phosphorivorans</name>
    <dbReference type="NCBI Taxonomy" id="1221500"/>
    <lineage>
        <taxon>Bacteria</taxon>
        <taxon>Bacillati</taxon>
        <taxon>Bacillota</taxon>
        <taxon>Bacilli</taxon>
        <taxon>Bacillales</taxon>
        <taxon>Fictibacillaceae</taxon>
        <taxon>Fictibacillus</taxon>
    </lineage>
</organism>
<dbReference type="AlphaFoldDB" id="A0A165NH55"/>
<dbReference type="EMBL" id="LRFC01000023">
    <property type="protein sequence ID" value="KZE66043.1"/>
    <property type="molecule type" value="Genomic_DNA"/>
</dbReference>
<dbReference type="Pfam" id="PF07993">
    <property type="entry name" value="NAD_binding_4"/>
    <property type="match status" value="1"/>
</dbReference>
<dbReference type="Gene3D" id="3.40.50.720">
    <property type="entry name" value="NAD(P)-binding Rossmann-like Domain"/>
    <property type="match status" value="1"/>
</dbReference>
<dbReference type="GO" id="GO:0080019">
    <property type="term" value="F:alcohol-forming very long-chain fatty acyl-CoA reductase activity"/>
    <property type="evidence" value="ECO:0007669"/>
    <property type="project" value="InterPro"/>
</dbReference>
<dbReference type="SUPFAM" id="SSF51735">
    <property type="entry name" value="NAD(P)-binding Rossmann-fold domains"/>
    <property type="match status" value="1"/>
</dbReference>
<dbReference type="InterPro" id="IPR036291">
    <property type="entry name" value="NAD(P)-bd_dom_sf"/>
</dbReference>
<gene>
    <name evidence="2" type="ORF">AWM68_06610</name>
</gene>
<dbReference type="CDD" id="cd05263">
    <property type="entry name" value="MupV_like_SDR_e"/>
    <property type="match status" value="1"/>
</dbReference>
<feature type="domain" description="Thioester reductase (TE)" evidence="1">
    <location>
        <begin position="7"/>
        <end position="233"/>
    </location>
</feature>
<evidence type="ECO:0000259" key="1">
    <source>
        <dbReference type="Pfam" id="PF07993"/>
    </source>
</evidence>
<proteinExistence type="predicted"/>
<dbReference type="Proteomes" id="UP000076567">
    <property type="component" value="Unassembled WGS sequence"/>
</dbReference>
<sequence>MNHSYFITGYPGFIASKLVKALQTEYPSSSFYLLILKHERQIAENKLENQYDHIHLLEGDITKDQLGLSSTEIEHLSEHITHCIHLAALYDLTIPYEPAYSCNVTGTKNVLSFVESCKNLKRFCYFSTAYVSGNEQGEILENDLKEPQSFRNFYEQTKHEAESIVRASINRIPTTIIRPGIIVGDSITGETIKFDGPYFMMQFINRLARLPIPNIGKSTSKIHLVPVDFIIKASVFLMHDAKGESKTYHLLSPDSPSIQEAYSLLCQELTGKKPSWTLSNRFAERLLSFSILSKWLGVPYETLSYFSHDAQYDTTQLMSDLQGTEIKCPPFEEYVGPIVQYYKNNASDLNLKRY</sequence>
<dbReference type="InterPro" id="IPR013120">
    <property type="entry name" value="FAR_NAD-bd"/>
</dbReference>
<protein>
    <recommendedName>
        <fullName evidence="1">Thioester reductase (TE) domain-containing protein</fullName>
    </recommendedName>
</protein>
<dbReference type="InterPro" id="IPR026055">
    <property type="entry name" value="FAR"/>
</dbReference>
<reference evidence="3" key="1">
    <citation type="submission" date="2016-01" db="EMBL/GenBank/DDBJ databases">
        <title>Draft genome of Chromobacterium sp. F49.</title>
        <authorList>
            <person name="Hong K.W."/>
        </authorList>
    </citation>
    <scope>NUCLEOTIDE SEQUENCE [LARGE SCALE GENOMIC DNA]</scope>
    <source>
        <strain evidence="3">P7IIIA</strain>
    </source>
</reference>